<evidence type="ECO:0000256" key="1">
    <source>
        <dbReference type="SAM" id="MobiDB-lite"/>
    </source>
</evidence>
<organism evidence="2 3">
    <name type="scientific">Gymnopus androsaceus JB14</name>
    <dbReference type="NCBI Taxonomy" id="1447944"/>
    <lineage>
        <taxon>Eukaryota</taxon>
        <taxon>Fungi</taxon>
        <taxon>Dikarya</taxon>
        <taxon>Basidiomycota</taxon>
        <taxon>Agaricomycotina</taxon>
        <taxon>Agaricomycetes</taxon>
        <taxon>Agaricomycetidae</taxon>
        <taxon>Agaricales</taxon>
        <taxon>Marasmiineae</taxon>
        <taxon>Omphalotaceae</taxon>
        <taxon>Gymnopus</taxon>
    </lineage>
</organism>
<sequence length="256" mass="28624">MHPETPNMAREPIVDVLQYHHGSEKQTGRKLQMIMIVGKAEQWLGIPYDISHLWKIGCDIWAQDHSSNQLLKGQLLGYRGQLDRQPFLFGKLHEVRFTPPPRPLNNYEEVVDDIIPLIPPISFTQPPAEQPTVTLLPSLDGNIADILPVQLASPSPSPPPAPPSPLPQHPPPAALIPPRRSNRIPILLQILLDHQAIAEHEEEARKQGELWARDNQVDKREPEDKVQVHFAVPPSSSSISNLVVLIHTTIPQQGSD</sequence>
<keyword evidence="3" id="KW-1185">Reference proteome</keyword>
<dbReference type="Proteomes" id="UP000799118">
    <property type="component" value="Unassembled WGS sequence"/>
</dbReference>
<evidence type="ECO:0000313" key="3">
    <source>
        <dbReference type="Proteomes" id="UP000799118"/>
    </source>
</evidence>
<dbReference type="AlphaFoldDB" id="A0A6A4GGA3"/>
<name>A0A6A4GGA3_9AGAR</name>
<proteinExistence type="predicted"/>
<evidence type="ECO:0000313" key="2">
    <source>
        <dbReference type="EMBL" id="KAE9384490.1"/>
    </source>
</evidence>
<accession>A0A6A4GGA3</accession>
<gene>
    <name evidence="2" type="ORF">BT96DRAFT_950527</name>
</gene>
<feature type="region of interest" description="Disordered" evidence="1">
    <location>
        <begin position="149"/>
        <end position="178"/>
    </location>
</feature>
<protein>
    <submittedName>
        <fullName evidence="2">Uncharacterized protein</fullName>
    </submittedName>
</protein>
<dbReference type="EMBL" id="ML770135">
    <property type="protein sequence ID" value="KAE9384490.1"/>
    <property type="molecule type" value="Genomic_DNA"/>
</dbReference>
<reference evidence="2" key="1">
    <citation type="journal article" date="2019" name="Environ. Microbiol.">
        <title>Fungal ecological strategies reflected in gene transcription - a case study of two litter decomposers.</title>
        <authorList>
            <person name="Barbi F."/>
            <person name="Kohler A."/>
            <person name="Barry K."/>
            <person name="Baskaran P."/>
            <person name="Daum C."/>
            <person name="Fauchery L."/>
            <person name="Ihrmark K."/>
            <person name="Kuo A."/>
            <person name="LaButti K."/>
            <person name="Lipzen A."/>
            <person name="Morin E."/>
            <person name="Grigoriev I.V."/>
            <person name="Henrissat B."/>
            <person name="Lindahl B."/>
            <person name="Martin F."/>
        </authorList>
    </citation>
    <scope>NUCLEOTIDE SEQUENCE</scope>
    <source>
        <strain evidence="2">JB14</strain>
    </source>
</reference>
<feature type="compositionally biased region" description="Pro residues" evidence="1">
    <location>
        <begin position="155"/>
        <end position="175"/>
    </location>
</feature>